<dbReference type="InterPro" id="IPR029033">
    <property type="entry name" value="His_PPase_superfam"/>
</dbReference>
<dbReference type="Proteomes" id="UP000176944">
    <property type="component" value="Chromosome"/>
</dbReference>
<dbReference type="CDD" id="cd07040">
    <property type="entry name" value="HP"/>
    <property type="match status" value="1"/>
</dbReference>
<dbReference type="SUPFAM" id="SSF53254">
    <property type="entry name" value="Phosphoglycerate mutase-like"/>
    <property type="match status" value="1"/>
</dbReference>
<evidence type="ECO:0000313" key="1">
    <source>
        <dbReference type="EMBL" id="AOY83998.1"/>
    </source>
</evidence>
<gene>
    <name evidence="1" type="ORF">BJP36_32800</name>
</gene>
<dbReference type="Gene3D" id="3.40.50.1240">
    <property type="entry name" value="Phosphoglycerate mutase-like"/>
    <property type="match status" value="1"/>
</dbReference>
<dbReference type="EMBL" id="CP017708">
    <property type="protein sequence ID" value="AOY83998.1"/>
    <property type="molecule type" value="Genomic_DNA"/>
</dbReference>
<dbReference type="AlphaFoldDB" id="A0A1D9G8R1"/>
<evidence type="ECO:0008006" key="3">
    <source>
        <dbReference type="Google" id="ProtNLM"/>
    </source>
</evidence>
<sequence>MITRWGELHQLKIPVGRVLASPACRCIETLWYAFNEDVAEIEVVKSLNGIPDTPSYDPVGLWKNLHEMLHTVPRVGTNTVLSAHSSNIKALTGLKVAQGEAVVFRPDGKAWFELVARIEQDDWQSLPPEIR</sequence>
<reference evidence="2" key="1">
    <citation type="submission" date="2016-10" db="EMBL/GenBank/DDBJ databases">
        <title>Comparative genomics uncovers the prolific and rare metabolic potential of the cyanobacterial genus Moorea.</title>
        <authorList>
            <person name="Leao T."/>
            <person name="Castelao G."/>
            <person name="Korobeynikov A."/>
            <person name="Monroe E.A."/>
            <person name="Podell S."/>
            <person name="Glukhov E."/>
            <person name="Allen E."/>
            <person name="Gerwick W.H."/>
            <person name="Gerwick L."/>
        </authorList>
    </citation>
    <scope>NUCLEOTIDE SEQUENCE [LARGE SCALE GENOMIC DNA]</scope>
    <source>
        <strain evidence="2">JHB</strain>
    </source>
</reference>
<accession>A0A1D9G8R1</accession>
<proteinExistence type="predicted"/>
<protein>
    <recommendedName>
        <fullName evidence="3">Histidine phosphatase family protein</fullName>
    </recommendedName>
</protein>
<name>A0A1D9G8R1_MOOP1</name>
<organism evidence="1 2">
    <name type="scientific">Moorena producens (strain JHB)</name>
    <dbReference type="NCBI Taxonomy" id="1454205"/>
    <lineage>
        <taxon>Bacteria</taxon>
        <taxon>Bacillati</taxon>
        <taxon>Cyanobacteriota</taxon>
        <taxon>Cyanophyceae</taxon>
        <taxon>Coleofasciculales</taxon>
        <taxon>Coleofasciculaceae</taxon>
        <taxon>Moorena</taxon>
    </lineage>
</organism>
<evidence type="ECO:0000313" key="2">
    <source>
        <dbReference type="Proteomes" id="UP000176944"/>
    </source>
</evidence>